<comment type="caution">
    <text evidence="1">The sequence shown here is derived from an EMBL/GenBank/DDBJ whole genome shotgun (WGS) entry which is preliminary data.</text>
</comment>
<dbReference type="EMBL" id="VDLY02000024">
    <property type="protein sequence ID" value="KAB8159553.1"/>
    <property type="molecule type" value="Genomic_DNA"/>
</dbReference>
<protein>
    <submittedName>
        <fullName evidence="1">Uncharacterized protein</fullName>
    </submittedName>
</protein>
<dbReference type="AlphaFoldDB" id="A0A5N5ZUM6"/>
<dbReference type="RefSeq" id="WP_139674617.1">
    <property type="nucleotide sequence ID" value="NZ_VDLY02000024.1"/>
</dbReference>
<organism evidence="1 2">
    <name type="scientific">Streptomyces mimosae</name>
    <dbReference type="NCBI Taxonomy" id="2586635"/>
    <lineage>
        <taxon>Bacteria</taxon>
        <taxon>Bacillati</taxon>
        <taxon>Actinomycetota</taxon>
        <taxon>Actinomycetes</taxon>
        <taxon>Kitasatosporales</taxon>
        <taxon>Streptomycetaceae</taxon>
        <taxon>Streptomyces</taxon>
    </lineage>
</organism>
<dbReference type="OrthoDB" id="3431870at2"/>
<reference evidence="1" key="1">
    <citation type="submission" date="2019-10" db="EMBL/GenBank/DDBJ databases">
        <title>Nonomuraea sp. nov., isolated from Phyllanthus amarus.</title>
        <authorList>
            <person name="Klykleung N."/>
            <person name="Tanasupawat S."/>
        </authorList>
    </citation>
    <scope>NUCLEOTIDE SEQUENCE [LARGE SCALE GENOMIC DNA]</scope>
    <source>
        <strain evidence="1">3MP-10</strain>
    </source>
</reference>
<evidence type="ECO:0000313" key="1">
    <source>
        <dbReference type="EMBL" id="KAB8159553.1"/>
    </source>
</evidence>
<evidence type="ECO:0000313" key="2">
    <source>
        <dbReference type="Proteomes" id="UP000314251"/>
    </source>
</evidence>
<proteinExistence type="predicted"/>
<keyword evidence="2" id="KW-1185">Reference proteome</keyword>
<dbReference type="Proteomes" id="UP000314251">
    <property type="component" value="Unassembled WGS sequence"/>
</dbReference>
<gene>
    <name evidence="1" type="ORF">FH607_028090</name>
</gene>
<accession>A0A5N5ZUM6</accession>
<name>A0A5N5ZUM6_9ACTN</name>
<sequence length="83" mass="8827">MEPDLSFAALVHADEVFFPTAPEAGVTFHGAPGHASLSASERHNLPDQVSAETPYRDVLIRYALATSIAAPDGEPTLRSHEGD</sequence>